<accession>A0A9W9YS54</accession>
<dbReference type="OrthoDB" id="5975880at2759"/>
<reference evidence="3" key="1">
    <citation type="submission" date="2023-01" db="EMBL/GenBank/DDBJ databases">
        <title>Genome assembly of the deep-sea coral Lophelia pertusa.</title>
        <authorList>
            <person name="Herrera S."/>
            <person name="Cordes E."/>
        </authorList>
    </citation>
    <scope>NUCLEOTIDE SEQUENCE</scope>
    <source>
        <strain evidence="3">USNM1676648</strain>
        <tissue evidence="3">Polyp</tissue>
    </source>
</reference>
<comment type="caution">
    <text evidence="3">The sequence shown here is derived from an EMBL/GenBank/DDBJ whole genome shotgun (WGS) entry which is preliminary data.</text>
</comment>
<keyword evidence="4" id="KW-1185">Reference proteome</keyword>
<keyword evidence="2" id="KW-0472">Membrane</keyword>
<evidence type="ECO:0000256" key="1">
    <source>
        <dbReference type="SAM" id="Coils"/>
    </source>
</evidence>
<feature type="transmembrane region" description="Helical" evidence="2">
    <location>
        <begin position="69"/>
        <end position="89"/>
    </location>
</feature>
<dbReference type="Proteomes" id="UP001163046">
    <property type="component" value="Unassembled WGS sequence"/>
</dbReference>
<evidence type="ECO:0000313" key="4">
    <source>
        <dbReference type="Proteomes" id="UP001163046"/>
    </source>
</evidence>
<dbReference type="EMBL" id="MU827304">
    <property type="protein sequence ID" value="KAJ7365211.1"/>
    <property type="molecule type" value="Genomic_DNA"/>
</dbReference>
<proteinExistence type="predicted"/>
<protein>
    <submittedName>
        <fullName evidence="3">Uncharacterized protein</fullName>
    </submittedName>
</protein>
<keyword evidence="2" id="KW-1133">Transmembrane helix</keyword>
<sequence length="249" mass="27506">MTFNGQPIAQFARNVAWAVVIGSGGVVLLNTVHRDSEKAKRILGYTFVSGLSGASIGFTFGMITKKHPIVYSLSTGLGVFAISGVFFVLRENLLVSSDAHKWRRTFDEFWRNPTITTRQEAMTGTQASAISGATTGLLVSWGLRGGLSAAISTTLQGAALGVVGQWSVYKCQQWILDETVKYHYPELVANAKACEEAWDKWALRKLTGRSYSSIVDGKLRSLEIQLELLQEEEERLLQLKEEQESEIKT</sequence>
<dbReference type="PANTHER" id="PTHR41390:SF1">
    <property type="entry name" value="NADH-UBIQUINONE OXIDOREDUCTASE 213 KDA SUBUNIT"/>
    <property type="match status" value="1"/>
</dbReference>
<feature type="coiled-coil region" evidence="1">
    <location>
        <begin position="219"/>
        <end position="249"/>
    </location>
</feature>
<feature type="transmembrane region" description="Helical" evidence="2">
    <location>
        <begin position="42"/>
        <end position="63"/>
    </location>
</feature>
<feature type="transmembrane region" description="Helical" evidence="2">
    <location>
        <begin position="12"/>
        <end position="30"/>
    </location>
</feature>
<keyword evidence="2" id="KW-0812">Transmembrane</keyword>
<organism evidence="3 4">
    <name type="scientific">Desmophyllum pertusum</name>
    <dbReference type="NCBI Taxonomy" id="174260"/>
    <lineage>
        <taxon>Eukaryota</taxon>
        <taxon>Metazoa</taxon>
        <taxon>Cnidaria</taxon>
        <taxon>Anthozoa</taxon>
        <taxon>Hexacorallia</taxon>
        <taxon>Scleractinia</taxon>
        <taxon>Caryophylliina</taxon>
        <taxon>Caryophylliidae</taxon>
        <taxon>Desmophyllum</taxon>
    </lineage>
</organism>
<gene>
    <name evidence="3" type="ORF">OS493_007863</name>
</gene>
<keyword evidence="1" id="KW-0175">Coiled coil</keyword>
<evidence type="ECO:0000256" key="2">
    <source>
        <dbReference type="SAM" id="Phobius"/>
    </source>
</evidence>
<evidence type="ECO:0000313" key="3">
    <source>
        <dbReference type="EMBL" id="KAJ7365211.1"/>
    </source>
</evidence>
<name>A0A9W9YS54_9CNID</name>
<dbReference type="PANTHER" id="PTHR41390">
    <property type="entry name" value="CHROMOSOME 7, WHOLE GENOME SHOTGUN SEQUENCE"/>
    <property type="match status" value="1"/>
</dbReference>
<dbReference type="AlphaFoldDB" id="A0A9W9YS54"/>